<evidence type="ECO:0000313" key="3">
    <source>
        <dbReference type="Proteomes" id="UP000692954"/>
    </source>
</evidence>
<comment type="caution">
    <text evidence="2">The sequence shown here is derived from an EMBL/GenBank/DDBJ whole genome shotgun (WGS) entry which is preliminary data.</text>
</comment>
<dbReference type="Proteomes" id="UP000692954">
    <property type="component" value="Unassembled WGS sequence"/>
</dbReference>
<organism evidence="2 3">
    <name type="scientific">Paramecium sonneborni</name>
    <dbReference type="NCBI Taxonomy" id="65129"/>
    <lineage>
        <taxon>Eukaryota</taxon>
        <taxon>Sar</taxon>
        <taxon>Alveolata</taxon>
        <taxon>Ciliophora</taxon>
        <taxon>Intramacronucleata</taxon>
        <taxon>Oligohymenophorea</taxon>
        <taxon>Peniculida</taxon>
        <taxon>Parameciidae</taxon>
        <taxon>Paramecium</taxon>
    </lineage>
</organism>
<keyword evidence="1" id="KW-0812">Transmembrane</keyword>
<dbReference type="EMBL" id="CAJJDN010000288">
    <property type="protein sequence ID" value="CAD8130422.1"/>
    <property type="molecule type" value="Genomic_DNA"/>
</dbReference>
<dbReference type="PANTHER" id="PTHR38934:SF6">
    <property type="entry name" value="CHROMOSOME UNDETERMINED SCAFFOLD_176, WHOLE GENOME SHOTGUN SEQUENCE"/>
    <property type="match status" value="1"/>
</dbReference>
<feature type="transmembrane region" description="Helical" evidence="1">
    <location>
        <begin position="84"/>
        <end position="104"/>
    </location>
</feature>
<protein>
    <submittedName>
        <fullName evidence="2">Uncharacterized protein</fullName>
    </submittedName>
</protein>
<feature type="transmembrane region" description="Helical" evidence="1">
    <location>
        <begin position="41"/>
        <end position="72"/>
    </location>
</feature>
<proteinExistence type="predicted"/>
<keyword evidence="1" id="KW-0472">Membrane</keyword>
<gene>
    <name evidence="2" type="ORF">PSON_ATCC_30995.1.T2880003</name>
</gene>
<sequence>MAVLSVHAYFLFQHFKGQKQNLNISKQKNEQHEGVCLLKKLLFIFILISLQEYDIFQCTMITLLNFGYIGYLLSIKQYMPKIEFFGLIWTEAPVMLVTFTSLVYCRDFSGYLTSDQQTDLGFGQIGIFILGLLGPLIQLGFKLSRDLQQCYQKNKQKPELL</sequence>
<accession>A0A8S1RT74</accession>
<keyword evidence="3" id="KW-1185">Reference proteome</keyword>
<reference evidence="2" key="1">
    <citation type="submission" date="2021-01" db="EMBL/GenBank/DDBJ databases">
        <authorList>
            <consortium name="Genoscope - CEA"/>
            <person name="William W."/>
        </authorList>
    </citation>
    <scope>NUCLEOTIDE SEQUENCE</scope>
</reference>
<keyword evidence="1" id="KW-1133">Transmembrane helix</keyword>
<dbReference type="AlphaFoldDB" id="A0A8S1RT74"/>
<evidence type="ECO:0000256" key="1">
    <source>
        <dbReference type="SAM" id="Phobius"/>
    </source>
</evidence>
<name>A0A8S1RT74_9CILI</name>
<evidence type="ECO:0000313" key="2">
    <source>
        <dbReference type="EMBL" id="CAD8130422.1"/>
    </source>
</evidence>
<feature type="transmembrane region" description="Helical" evidence="1">
    <location>
        <begin position="124"/>
        <end position="143"/>
    </location>
</feature>
<dbReference type="PANTHER" id="PTHR38934">
    <property type="entry name" value="HYPHALLY REGULATED CELL WALL PROTEIN 1"/>
    <property type="match status" value="1"/>
</dbReference>